<protein>
    <submittedName>
        <fullName evidence="6">Membrane fusion protein, multidrug efflux system</fullName>
    </submittedName>
</protein>
<dbReference type="GO" id="GO:0015562">
    <property type="term" value="F:efflux transmembrane transporter activity"/>
    <property type="evidence" value="ECO:0007669"/>
    <property type="project" value="TreeGrafter"/>
</dbReference>
<dbReference type="Gene3D" id="2.40.30.170">
    <property type="match status" value="1"/>
</dbReference>
<dbReference type="Gene3D" id="1.10.287.470">
    <property type="entry name" value="Helix hairpin bin"/>
    <property type="match status" value="1"/>
</dbReference>
<dbReference type="STRING" id="1513896.SAMN05660841_01576"/>
<dbReference type="InterPro" id="IPR058637">
    <property type="entry name" value="YknX-like_C"/>
</dbReference>
<dbReference type="Pfam" id="PF25876">
    <property type="entry name" value="HH_MFP_RND"/>
    <property type="match status" value="1"/>
</dbReference>
<dbReference type="Pfam" id="PF25954">
    <property type="entry name" value="Beta-barrel_RND_2"/>
    <property type="match status" value="1"/>
</dbReference>
<reference evidence="7" key="1">
    <citation type="submission" date="2017-02" db="EMBL/GenBank/DDBJ databases">
        <authorList>
            <person name="Varghese N."/>
            <person name="Submissions S."/>
        </authorList>
    </citation>
    <scope>NUCLEOTIDE SEQUENCE [LARGE SCALE GENOMIC DNA]</scope>
    <source>
        <strain evidence="7">DSM 24091</strain>
    </source>
</reference>
<dbReference type="Gene3D" id="2.40.50.100">
    <property type="match status" value="1"/>
</dbReference>
<evidence type="ECO:0000259" key="5">
    <source>
        <dbReference type="Pfam" id="PF25989"/>
    </source>
</evidence>
<feature type="domain" description="Multidrug resistance protein MdtA-like barrel-sandwich hybrid" evidence="3">
    <location>
        <begin position="71"/>
        <end position="194"/>
    </location>
</feature>
<dbReference type="Pfam" id="PF25989">
    <property type="entry name" value="YknX_C"/>
    <property type="match status" value="1"/>
</dbReference>
<dbReference type="RefSeq" id="WP_079642544.1">
    <property type="nucleotide sequence ID" value="NZ_FUZF01000005.1"/>
</dbReference>
<dbReference type="AlphaFoldDB" id="A0A1T5CW30"/>
<dbReference type="Pfam" id="PF25917">
    <property type="entry name" value="BSH_RND"/>
    <property type="match status" value="1"/>
</dbReference>
<feature type="domain" description="Multidrug resistance protein MdtA-like alpha-helical hairpin" evidence="2">
    <location>
        <begin position="107"/>
        <end position="165"/>
    </location>
</feature>
<keyword evidence="7" id="KW-1185">Reference proteome</keyword>
<dbReference type="EMBL" id="FUZF01000005">
    <property type="protein sequence ID" value="SKB63577.1"/>
    <property type="molecule type" value="Genomic_DNA"/>
</dbReference>
<evidence type="ECO:0000259" key="2">
    <source>
        <dbReference type="Pfam" id="PF25876"/>
    </source>
</evidence>
<gene>
    <name evidence="6" type="ORF">SAMN05660841_01576</name>
</gene>
<dbReference type="GO" id="GO:1990281">
    <property type="term" value="C:efflux pump complex"/>
    <property type="evidence" value="ECO:0007669"/>
    <property type="project" value="TreeGrafter"/>
</dbReference>
<proteinExistence type="inferred from homology"/>
<organism evidence="6 7">
    <name type="scientific">Sphingobacterium nematocida</name>
    <dbReference type="NCBI Taxonomy" id="1513896"/>
    <lineage>
        <taxon>Bacteria</taxon>
        <taxon>Pseudomonadati</taxon>
        <taxon>Bacteroidota</taxon>
        <taxon>Sphingobacteriia</taxon>
        <taxon>Sphingobacteriales</taxon>
        <taxon>Sphingobacteriaceae</taxon>
        <taxon>Sphingobacterium</taxon>
    </lineage>
</organism>
<dbReference type="Proteomes" id="UP000190150">
    <property type="component" value="Unassembled WGS sequence"/>
</dbReference>
<name>A0A1T5CW30_9SPHI</name>
<accession>A0A1T5CW30</accession>
<dbReference type="InterPro" id="IPR006143">
    <property type="entry name" value="RND_pump_MFP"/>
</dbReference>
<dbReference type="PANTHER" id="PTHR30469:SF36">
    <property type="entry name" value="BLL3903 PROTEIN"/>
    <property type="match status" value="1"/>
</dbReference>
<evidence type="ECO:0000259" key="4">
    <source>
        <dbReference type="Pfam" id="PF25954"/>
    </source>
</evidence>
<feature type="domain" description="YknX-like C-terminal permuted SH3-like" evidence="5">
    <location>
        <begin position="284"/>
        <end position="351"/>
    </location>
</feature>
<dbReference type="NCBIfam" id="TIGR01730">
    <property type="entry name" value="RND_mfp"/>
    <property type="match status" value="1"/>
</dbReference>
<dbReference type="OrthoDB" id="9806939at2"/>
<evidence type="ECO:0000313" key="7">
    <source>
        <dbReference type="Proteomes" id="UP000190150"/>
    </source>
</evidence>
<evidence type="ECO:0000259" key="3">
    <source>
        <dbReference type="Pfam" id="PF25917"/>
    </source>
</evidence>
<sequence length="354" mass="38187">MNRKVGTFLVILFVIVAGLVGYRLVKNKEKADSNVKGGGAGRSEVKVYGMIVKGKPFSDFLSLTGSIEANEVVDLKSEISGLVELLNFEEGGKVAAGHVLVKINDLELRAQLEQAKTRSALAGENERRANLLLEKEAISQEEYDIASADFRTAKAQIQLIQAQLNKTVIKAPFSGTVGLRSISKGSYITPTTPIAQLVNMARVKLQFSIPEKYAVKVKVGEEVRFTVQGSEDVFFAKVYALDPLIEESTRTLRVRAIAENGGNRLIPGAFANVIFPLETITDGLLVPTEALIPVQNGKKLFVKKEGKAKEILVETGGRSDSVVLITKGIADGDTILTSGVMSLRDGSAVKVTLK</sequence>
<feature type="domain" description="CusB-like beta-barrel" evidence="4">
    <location>
        <begin position="205"/>
        <end position="274"/>
    </location>
</feature>
<dbReference type="InterPro" id="IPR058624">
    <property type="entry name" value="MdtA-like_HH"/>
</dbReference>
<comment type="similarity">
    <text evidence="1">Belongs to the membrane fusion protein (MFP) (TC 8.A.1) family.</text>
</comment>
<dbReference type="InterPro" id="IPR058792">
    <property type="entry name" value="Beta-barrel_RND_2"/>
</dbReference>
<dbReference type="Gene3D" id="2.40.420.20">
    <property type="match status" value="1"/>
</dbReference>
<dbReference type="SUPFAM" id="SSF111369">
    <property type="entry name" value="HlyD-like secretion proteins"/>
    <property type="match status" value="1"/>
</dbReference>
<evidence type="ECO:0000256" key="1">
    <source>
        <dbReference type="ARBA" id="ARBA00009477"/>
    </source>
</evidence>
<dbReference type="PANTHER" id="PTHR30469">
    <property type="entry name" value="MULTIDRUG RESISTANCE PROTEIN MDTA"/>
    <property type="match status" value="1"/>
</dbReference>
<dbReference type="InterPro" id="IPR058625">
    <property type="entry name" value="MdtA-like_BSH"/>
</dbReference>
<evidence type="ECO:0000313" key="6">
    <source>
        <dbReference type="EMBL" id="SKB63577.1"/>
    </source>
</evidence>